<gene>
    <name evidence="1" type="ORF">SDC9_211121</name>
</gene>
<evidence type="ECO:0000313" key="1">
    <source>
        <dbReference type="EMBL" id="MPN63363.1"/>
    </source>
</evidence>
<protein>
    <submittedName>
        <fullName evidence="1">Uncharacterized protein</fullName>
    </submittedName>
</protein>
<organism evidence="1">
    <name type="scientific">bioreactor metagenome</name>
    <dbReference type="NCBI Taxonomy" id="1076179"/>
    <lineage>
        <taxon>unclassified sequences</taxon>
        <taxon>metagenomes</taxon>
        <taxon>ecological metagenomes</taxon>
    </lineage>
</organism>
<dbReference type="EMBL" id="VSSQ01142669">
    <property type="protein sequence ID" value="MPN63363.1"/>
    <property type="molecule type" value="Genomic_DNA"/>
</dbReference>
<sequence>MSVPRRLKHVQSSFDVGVHIRIRRMVAERYRYQRGKVENHIDILHRLADTVRVADVACEHVNAFEFILGKRVHPAPRVERIVAGEGPDRCALPYKRFDKMRTDEAVGSGDENSFFRQIHSESDPGLYL</sequence>
<comment type="caution">
    <text evidence="1">The sequence shown here is derived from an EMBL/GenBank/DDBJ whole genome shotgun (WGS) entry which is preliminary data.</text>
</comment>
<accession>A0A645JVY4</accession>
<dbReference type="AlphaFoldDB" id="A0A645JVY4"/>
<reference evidence="1" key="1">
    <citation type="submission" date="2019-08" db="EMBL/GenBank/DDBJ databases">
        <authorList>
            <person name="Kucharzyk K."/>
            <person name="Murdoch R.W."/>
            <person name="Higgins S."/>
            <person name="Loffler F."/>
        </authorList>
    </citation>
    <scope>NUCLEOTIDE SEQUENCE</scope>
</reference>
<name>A0A645JVY4_9ZZZZ</name>
<proteinExistence type="predicted"/>